<dbReference type="Pfam" id="PF03725">
    <property type="entry name" value="RNase_PH_C"/>
    <property type="match status" value="1"/>
</dbReference>
<evidence type="ECO:0000256" key="6">
    <source>
        <dbReference type="ARBA" id="ARBA00022842"/>
    </source>
</evidence>
<dbReference type="SUPFAM" id="SSF54211">
    <property type="entry name" value="Ribosomal protein S5 domain 2-like"/>
    <property type="match status" value="2"/>
</dbReference>
<dbReference type="Gene3D" id="2.40.50.140">
    <property type="entry name" value="Nucleic acid-binding proteins"/>
    <property type="match status" value="1"/>
</dbReference>
<sequence length="710" mass="80278">MKIWEKELFGKKLRIEYGKMAKQSLGSILLIYGESSLLVTANASEEEKPGIDFFPLTVEFKEKFYAVGKIPGGFIKRESRPSEEAILSSRLIDRPIRPLFPKSFHNEVQVINTVFSMRNEDYIDTWGITGSSIALNLSPIPFKGIVAGVRVGYVNGEYIAFPTEEQMKNSKIDIVVAGTKDAVTMVEGEALEASEEEMVKALTFSHNAIKEIIEFQEEIISEVSIEKWEVKEPEIPEEMINAFMNTVNNDMIKECMLKEGKKNKDKAIKEYKKELFSNFIENNESWDEEYINENMSFIKEAFEERFKKVMRRMIIEENKRADGRTVDQIRPITCEVGLIPRVHGSSLFTRGETQSLGIITLGMQSDVQHVDTIFSNEEKKFMLHYNFPPFCTGEVKPLRGPARREIGHGHLAERSHKNLIPSEEEFPYTIRSVSEVLESNGSSSMATVCSTSLALMDAGVPIKKHVAGAAMGLIFEEDGYVVLTDILGMEDHLGDMDFKVTGTRDGITAFQMDVKVEKVNEEIMTVALDKAKKAREHILNLMYDTISEPRKELSQYVPYVKITKVPVDKIGEIIGPGGRVVKDINKKFEVETDINDEGLVKVVGFDREKVKAAINYVDGIIKVVKTGEHYEGTIKKIEKFGLFVEVLPGKTGLLHVSNYNKNVKYNIGDKIKVEVLRVEGANKFQLKEEGFVKKPYKKPEEKKDEKDGGN</sequence>
<dbReference type="InterPro" id="IPR015848">
    <property type="entry name" value="PNPase_PH_RNA-bd_bac/org-type"/>
</dbReference>
<comment type="catalytic activity">
    <reaction evidence="8">
        <text>RNA(n+1) + phosphate = RNA(n) + a ribonucleoside 5'-diphosphate</text>
        <dbReference type="Rhea" id="RHEA:22096"/>
        <dbReference type="Rhea" id="RHEA-COMP:14527"/>
        <dbReference type="Rhea" id="RHEA-COMP:17342"/>
        <dbReference type="ChEBI" id="CHEBI:43474"/>
        <dbReference type="ChEBI" id="CHEBI:57930"/>
        <dbReference type="ChEBI" id="CHEBI:140395"/>
        <dbReference type="EC" id="2.7.7.8"/>
    </reaction>
</comment>
<dbReference type="InterPro" id="IPR027408">
    <property type="entry name" value="PNPase/RNase_PH_dom_sf"/>
</dbReference>
<dbReference type="Pfam" id="PF03726">
    <property type="entry name" value="PNPase"/>
    <property type="match status" value="1"/>
</dbReference>
<comment type="subcellular location">
    <subcellularLocation>
        <location evidence="8">Cytoplasm</location>
    </subcellularLocation>
</comment>
<keyword evidence="4 8" id="KW-0548">Nucleotidyltransferase</keyword>
<evidence type="ECO:0000256" key="2">
    <source>
        <dbReference type="ARBA" id="ARBA00022490"/>
    </source>
</evidence>
<keyword evidence="5 8" id="KW-0479">Metal-binding</keyword>
<name>A0A7G1GCB4_9BACT</name>
<dbReference type="Pfam" id="PF00575">
    <property type="entry name" value="S1"/>
    <property type="match status" value="1"/>
</dbReference>
<dbReference type="Gene3D" id="3.30.230.70">
    <property type="entry name" value="GHMP Kinase, N-terminal domain"/>
    <property type="match status" value="2"/>
</dbReference>
<dbReference type="PIRSF" id="PIRSF005499">
    <property type="entry name" value="PNPase"/>
    <property type="match status" value="1"/>
</dbReference>
<dbReference type="Pfam" id="PF01138">
    <property type="entry name" value="RNase_PH"/>
    <property type="match status" value="2"/>
</dbReference>
<evidence type="ECO:0000313" key="11">
    <source>
        <dbReference type="Proteomes" id="UP000516361"/>
    </source>
</evidence>
<dbReference type="InParanoid" id="A0A7G1GCB4"/>
<dbReference type="GO" id="GO:0006396">
    <property type="term" value="P:RNA processing"/>
    <property type="evidence" value="ECO:0007669"/>
    <property type="project" value="InterPro"/>
</dbReference>
<gene>
    <name evidence="8 10" type="primary">pnp</name>
    <name evidence="10" type="ORF">OSSY52_22200</name>
</gene>
<dbReference type="NCBIfam" id="NF008805">
    <property type="entry name" value="PRK11824.1"/>
    <property type="match status" value="1"/>
</dbReference>
<evidence type="ECO:0000256" key="8">
    <source>
        <dbReference type="HAMAP-Rule" id="MF_01595"/>
    </source>
</evidence>
<dbReference type="HAMAP" id="MF_01595">
    <property type="entry name" value="PNPase"/>
    <property type="match status" value="1"/>
</dbReference>
<feature type="binding site" evidence="8">
    <location>
        <position position="491"/>
    </location>
    <ligand>
        <name>Mg(2+)</name>
        <dbReference type="ChEBI" id="CHEBI:18420"/>
    </ligand>
</feature>
<keyword evidence="7 8" id="KW-0694">RNA-binding</keyword>
<proteinExistence type="inferred from homology"/>
<dbReference type="FunFam" id="3.30.1370.10:FF:000001">
    <property type="entry name" value="Polyribonucleotide nucleotidyltransferase"/>
    <property type="match status" value="1"/>
</dbReference>
<reference evidence="10 11" key="1">
    <citation type="submission" date="2018-06" db="EMBL/GenBank/DDBJ databases">
        <title>Genome sequencing of Oceanotoga sp. sy52.</title>
        <authorList>
            <person name="Mori K."/>
        </authorList>
    </citation>
    <scope>NUCLEOTIDE SEQUENCE [LARGE SCALE GENOMIC DNA]</scope>
    <source>
        <strain evidence="11">sy52</strain>
    </source>
</reference>
<dbReference type="InterPro" id="IPR012340">
    <property type="entry name" value="NA-bd_OB-fold"/>
</dbReference>
<dbReference type="CDD" id="cd11364">
    <property type="entry name" value="RNase_PH_PNPase_2"/>
    <property type="match status" value="1"/>
</dbReference>
<dbReference type="SUPFAM" id="SSF55666">
    <property type="entry name" value="Ribonuclease PH domain 2-like"/>
    <property type="match status" value="2"/>
</dbReference>
<dbReference type="InterPro" id="IPR020568">
    <property type="entry name" value="Ribosomal_Su5_D2-typ_SF"/>
</dbReference>
<protein>
    <recommendedName>
        <fullName evidence="8">Polyribonucleotide nucleotidyltransferase</fullName>
        <ecNumber evidence="8">2.7.7.8</ecNumber>
    </recommendedName>
    <alternativeName>
        <fullName evidence="8">Polynucleotide phosphorylase</fullName>
        <shortName evidence="8">PNPase</shortName>
    </alternativeName>
</protein>
<organism evidence="10 11">
    <name type="scientific">Tepiditoga spiralis</name>
    <dbReference type="NCBI Taxonomy" id="2108365"/>
    <lineage>
        <taxon>Bacteria</taxon>
        <taxon>Thermotogati</taxon>
        <taxon>Thermotogota</taxon>
        <taxon>Thermotogae</taxon>
        <taxon>Petrotogales</taxon>
        <taxon>Petrotogaceae</taxon>
        <taxon>Tepiditoga</taxon>
    </lineage>
</organism>
<dbReference type="GO" id="GO:0000175">
    <property type="term" value="F:3'-5'-RNA exonuclease activity"/>
    <property type="evidence" value="ECO:0007669"/>
    <property type="project" value="TreeGrafter"/>
</dbReference>
<keyword evidence="3 8" id="KW-0808">Transferase</keyword>
<dbReference type="InterPro" id="IPR012162">
    <property type="entry name" value="PNPase"/>
</dbReference>
<keyword evidence="2 8" id="KW-0963">Cytoplasm</keyword>
<evidence type="ECO:0000256" key="5">
    <source>
        <dbReference type="ARBA" id="ARBA00022723"/>
    </source>
</evidence>
<dbReference type="InterPro" id="IPR015847">
    <property type="entry name" value="ExoRNase_PH_dom2"/>
</dbReference>
<dbReference type="RefSeq" id="WP_190614934.1">
    <property type="nucleotide sequence ID" value="NZ_AP018712.1"/>
</dbReference>
<dbReference type="InterPro" id="IPR004087">
    <property type="entry name" value="KH_dom"/>
</dbReference>
<feature type="domain" description="S1 motif" evidence="9">
    <location>
        <begin position="627"/>
        <end position="689"/>
    </location>
</feature>
<comment type="cofactor">
    <cofactor evidence="8">
        <name>Mg(2+)</name>
        <dbReference type="ChEBI" id="CHEBI:18420"/>
    </cofactor>
</comment>
<comment type="similarity">
    <text evidence="1 8">Belongs to the polyribonucleotide nucleotidyltransferase family.</text>
</comment>
<dbReference type="Proteomes" id="UP000516361">
    <property type="component" value="Chromosome"/>
</dbReference>
<feature type="binding site" evidence="8">
    <location>
        <position position="497"/>
    </location>
    <ligand>
        <name>Mg(2+)</name>
        <dbReference type="ChEBI" id="CHEBI:18420"/>
    </ligand>
</feature>
<dbReference type="FunFam" id="3.30.230.70:FF:000001">
    <property type="entry name" value="Polyribonucleotide nucleotidyltransferase"/>
    <property type="match status" value="1"/>
</dbReference>
<evidence type="ECO:0000256" key="3">
    <source>
        <dbReference type="ARBA" id="ARBA00022679"/>
    </source>
</evidence>
<evidence type="ECO:0000313" key="10">
    <source>
        <dbReference type="EMBL" id="BBE32079.1"/>
    </source>
</evidence>
<evidence type="ECO:0000256" key="4">
    <source>
        <dbReference type="ARBA" id="ARBA00022695"/>
    </source>
</evidence>
<dbReference type="AlphaFoldDB" id="A0A7G1GCB4"/>
<evidence type="ECO:0000256" key="1">
    <source>
        <dbReference type="ARBA" id="ARBA00007404"/>
    </source>
</evidence>
<dbReference type="PANTHER" id="PTHR11252">
    <property type="entry name" value="POLYRIBONUCLEOTIDE NUCLEOTIDYLTRANSFERASE"/>
    <property type="match status" value="1"/>
</dbReference>
<dbReference type="InterPro" id="IPR036612">
    <property type="entry name" value="KH_dom_type_1_sf"/>
</dbReference>
<dbReference type="NCBIfam" id="TIGR03591">
    <property type="entry name" value="polynuc_phos"/>
    <property type="match status" value="1"/>
</dbReference>
<dbReference type="GO" id="GO:0006402">
    <property type="term" value="P:mRNA catabolic process"/>
    <property type="evidence" value="ECO:0007669"/>
    <property type="project" value="UniProtKB-UniRule"/>
</dbReference>
<dbReference type="CDD" id="cd02393">
    <property type="entry name" value="KH-I_PNPase"/>
    <property type="match status" value="1"/>
</dbReference>
<dbReference type="GO" id="GO:0004654">
    <property type="term" value="F:polyribonucleotide nucleotidyltransferase activity"/>
    <property type="evidence" value="ECO:0007669"/>
    <property type="project" value="UniProtKB-UniRule"/>
</dbReference>
<evidence type="ECO:0000259" key="9">
    <source>
        <dbReference type="PROSITE" id="PS50126"/>
    </source>
</evidence>
<dbReference type="FunCoup" id="A0A7G1GCB4">
    <property type="interactions" value="418"/>
</dbReference>
<dbReference type="Pfam" id="PF00013">
    <property type="entry name" value="KH_1"/>
    <property type="match status" value="1"/>
</dbReference>
<dbReference type="PROSITE" id="PS50126">
    <property type="entry name" value="S1"/>
    <property type="match status" value="1"/>
</dbReference>
<evidence type="ECO:0000256" key="7">
    <source>
        <dbReference type="ARBA" id="ARBA00022884"/>
    </source>
</evidence>
<dbReference type="Gene3D" id="3.30.1370.10">
    <property type="entry name" value="K Homology domain, type 1"/>
    <property type="match status" value="1"/>
</dbReference>
<dbReference type="EC" id="2.7.7.8" evidence="8"/>
<dbReference type="SUPFAM" id="SSF54791">
    <property type="entry name" value="Eukaryotic type KH-domain (KH-domain type I)"/>
    <property type="match status" value="1"/>
</dbReference>
<dbReference type="SMART" id="SM00316">
    <property type="entry name" value="S1"/>
    <property type="match status" value="1"/>
</dbReference>
<dbReference type="PANTHER" id="PTHR11252:SF0">
    <property type="entry name" value="POLYRIBONUCLEOTIDE NUCLEOTIDYLTRANSFERASE 1, MITOCHONDRIAL"/>
    <property type="match status" value="1"/>
</dbReference>
<dbReference type="SMART" id="SM00322">
    <property type="entry name" value="KH"/>
    <property type="match status" value="1"/>
</dbReference>
<accession>A0A7G1GCB4</accession>
<dbReference type="FunFam" id="3.30.230.70:FF:000002">
    <property type="entry name" value="Polyribonucleotide nucleotidyltransferase"/>
    <property type="match status" value="1"/>
</dbReference>
<comment type="function">
    <text evidence="8">Involved in mRNA degradation. Catalyzes the phosphorolysis of single-stranded polyribonucleotides processively in the 3'- to 5'-direction.</text>
</comment>
<dbReference type="SUPFAM" id="SSF50249">
    <property type="entry name" value="Nucleic acid-binding proteins"/>
    <property type="match status" value="1"/>
</dbReference>
<dbReference type="EMBL" id="AP018712">
    <property type="protein sequence ID" value="BBE32079.1"/>
    <property type="molecule type" value="Genomic_DNA"/>
</dbReference>
<dbReference type="InterPro" id="IPR001247">
    <property type="entry name" value="ExoRNase_PH_dom1"/>
</dbReference>
<keyword evidence="6 8" id="KW-0460">Magnesium</keyword>
<dbReference type="InterPro" id="IPR003029">
    <property type="entry name" value="S1_domain"/>
</dbReference>
<dbReference type="InterPro" id="IPR004088">
    <property type="entry name" value="KH_dom_type_1"/>
</dbReference>
<dbReference type="PROSITE" id="PS50084">
    <property type="entry name" value="KH_TYPE_1"/>
    <property type="match status" value="1"/>
</dbReference>
<dbReference type="GO" id="GO:0000287">
    <property type="term" value="F:magnesium ion binding"/>
    <property type="evidence" value="ECO:0007669"/>
    <property type="project" value="UniProtKB-UniRule"/>
</dbReference>
<dbReference type="GO" id="GO:0005829">
    <property type="term" value="C:cytosol"/>
    <property type="evidence" value="ECO:0007669"/>
    <property type="project" value="TreeGrafter"/>
</dbReference>
<dbReference type="GO" id="GO:0003723">
    <property type="term" value="F:RNA binding"/>
    <property type="evidence" value="ECO:0007669"/>
    <property type="project" value="UniProtKB-UniRule"/>
</dbReference>
<dbReference type="CDD" id="cd11363">
    <property type="entry name" value="RNase_PH_PNPase_1"/>
    <property type="match status" value="1"/>
</dbReference>
<keyword evidence="11" id="KW-1185">Reference proteome</keyword>
<dbReference type="KEGG" id="ocy:OSSY52_22200"/>
<dbReference type="InterPro" id="IPR036345">
    <property type="entry name" value="ExoRNase_PH_dom2_sf"/>
</dbReference>